<dbReference type="SUPFAM" id="SSF55729">
    <property type="entry name" value="Acyl-CoA N-acyltransferases (Nat)"/>
    <property type="match status" value="1"/>
</dbReference>
<dbReference type="AlphaFoldDB" id="A0A0C3GU71"/>
<dbReference type="Pfam" id="PF13302">
    <property type="entry name" value="Acetyltransf_3"/>
    <property type="match status" value="1"/>
</dbReference>
<dbReference type="Gene3D" id="3.40.630.30">
    <property type="match status" value="1"/>
</dbReference>
<proteinExistence type="predicted"/>
<dbReference type="Proteomes" id="UP000054321">
    <property type="component" value="Unassembled WGS sequence"/>
</dbReference>
<dbReference type="EMBL" id="KN832892">
    <property type="protein sequence ID" value="KIM93941.1"/>
    <property type="molecule type" value="Genomic_DNA"/>
</dbReference>
<organism evidence="2 3">
    <name type="scientific">Oidiodendron maius (strain Zn)</name>
    <dbReference type="NCBI Taxonomy" id="913774"/>
    <lineage>
        <taxon>Eukaryota</taxon>
        <taxon>Fungi</taxon>
        <taxon>Dikarya</taxon>
        <taxon>Ascomycota</taxon>
        <taxon>Pezizomycotina</taxon>
        <taxon>Leotiomycetes</taxon>
        <taxon>Leotiomycetes incertae sedis</taxon>
        <taxon>Myxotrichaceae</taxon>
        <taxon>Oidiodendron</taxon>
    </lineage>
</organism>
<evidence type="ECO:0000259" key="1">
    <source>
        <dbReference type="Pfam" id="PF13302"/>
    </source>
</evidence>
<name>A0A0C3GU71_OIDMZ</name>
<evidence type="ECO:0000313" key="3">
    <source>
        <dbReference type="Proteomes" id="UP000054321"/>
    </source>
</evidence>
<dbReference type="InParanoid" id="A0A0C3GU71"/>
<sequence>MGSLKECLPQRLQTTRLFLELFDNSDAHYTCFFEAMNSKTAHTTMGDFGIRTRPQFDSLRKATRLYPQVCQGRHIDTDIIYFVRLKEEPQPLIGLVSLGQRSQVAPPDMGWAILEKYFGHGYAPEAAKELLRLCQEVIGIEEMIAWPGESNLGSIRTAQKVGFVDGGSILNEDGTRHSIYVLPGMKINSDLVLTFWGDRKEEGGGQDTLVGKEH</sequence>
<feature type="domain" description="N-acetyltransferase" evidence="1">
    <location>
        <begin position="16"/>
        <end position="164"/>
    </location>
</feature>
<reference evidence="3" key="2">
    <citation type="submission" date="2015-01" db="EMBL/GenBank/DDBJ databases">
        <title>Evolutionary Origins and Diversification of the Mycorrhizal Mutualists.</title>
        <authorList>
            <consortium name="DOE Joint Genome Institute"/>
            <consortium name="Mycorrhizal Genomics Consortium"/>
            <person name="Kohler A."/>
            <person name="Kuo A."/>
            <person name="Nagy L.G."/>
            <person name="Floudas D."/>
            <person name="Copeland A."/>
            <person name="Barry K.W."/>
            <person name="Cichocki N."/>
            <person name="Veneault-Fourrey C."/>
            <person name="LaButti K."/>
            <person name="Lindquist E.A."/>
            <person name="Lipzen A."/>
            <person name="Lundell T."/>
            <person name="Morin E."/>
            <person name="Murat C."/>
            <person name="Riley R."/>
            <person name="Ohm R."/>
            <person name="Sun H."/>
            <person name="Tunlid A."/>
            <person name="Henrissat B."/>
            <person name="Grigoriev I.V."/>
            <person name="Hibbett D.S."/>
            <person name="Martin F."/>
        </authorList>
    </citation>
    <scope>NUCLEOTIDE SEQUENCE [LARGE SCALE GENOMIC DNA]</scope>
    <source>
        <strain evidence="3">Zn</strain>
    </source>
</reference>
<dbReference type="InterPro" id="IPR000182">
    <property type="entry name" value="GNAT_dom"/>
</dbReference>
<accession>A0A0C3GU71</accession>
<dbReference type="HOGENOM" id="CLU_115033_0_0_1"/>
<dbReference type="OrthoDB" id="630895at2759"/>
<dbReference type="PANTHER" id="PTHR43792:SF1">
    <property type="entry name" value="N-ACETYLTRANSFERASE DOMAIN-CONTAINING PROTEIN"/>
    <property type="match status" value="1"/>
</dbReference>
<dbReference type="GO" id="GO:0016747">
    <property type="term" value="F:acyltransferase activity, transferring groups other than amino-acyl groups"/>
    <property type="evidence" value="ECO:0007669"/>
    <property type="project" value="InterPro"/>
</dbReference>
<reference evidence="2 3" key="1">
    <citation type="submission" date="2014-04" db="EMBL/GenBank/DDBJ databases">
        <authorList>
            <consortium name="DOE Joint Genome Institute"/>
            <person name="Kuo A."/>
            <person name="Martino E."/>
            <person name="Perotto S."/>
            <person name="Kohler A."/>
            <person name="Nagy L.G."/>
            <person name="Floudas D."/>
            <person name="Copeland A."/>
            <person name="Barry K.W."/>
            <person name="Cichocki N."/>
            <person name="Veneault-Fourrey C."/>
            <person name="LaButti K."/>
            <person name="Lindquist E.A."/>
            <person name="Lipzen A."/>
            <person name="Lundell T."/>
            <person name="Morin E."/>
            <person name="Murat C."/>
            <person name="Sun H."/>
            <person name="Tunlid A."/>
            <person name="Henrissat B."/>
            <person name="Grigoriev I.V."/>
            <person name="Hibbett D.S."/>
            <person name="Martin F."/>
            <person name="Nordberg H.P."/>
            <person name="Cantor M.N."/>
            <person name="Hua S.X."/>
        </authorList>
    </citation>
    <scope>NUCLEOTIDE SEQUENCE [LARGE SCALE GENOMIC DNA]</scope>
    <source>
        <strain evidence="2 3">Zn</strain>
    </source>
</reference>
<keyword evidence="3" id="KW-1185">Reference proteome</keyword>
<evidence type="ECO:0000313" key="2">
    <source>
        <dbReference type="EMBL" id="KIM93941.1"/>
    </source>
</evidence>
<protein>
    <recommendedName>
        <fullName evidence="1">N-acetyltransferase domain-containing protein</fullName>
    </recommendedName>
</protein>
<dbReference type="InterPro" id="IPR051531">
    <property type="entry name" value="N-acetyltransferase"/>
</dbReference>
<dbReference type="STRING" id="913774.A0A0C3GU71"/>
<dbReference type="PANTHER" id="PTHR43792">
    <property type="entry name" value="GNAT FAMILY, PUTATIVE (AFU_ORTHOLOGUE AFUA_3G00765)-RELATED-RELATED"/>
    <property type="match status" value="1"/>
</dbReference>
<gene>
    <name evidence="2" type="ORF">OIDMADRAFT_149609</name>
</gene>
<dbReference type="InterPro" id="IPR016181">
    <property type="entry name" value="Acyl_CoA_acyltransferase"/>
</dbReference>